<feature type="transmembrane region" description="Helical" evidence="1">
    <location>
        <begin position="12"/>
        <end position="30"/>
    </location>
</feature>
<evidence type="ECO:0000313" key="2">
    <source>
        <dbReference type="Proteomes" id="UP000887565"/>
    </source>
</evidence>
<reference evidence="3" key="1">
    <citation type="submission" date="2022-11" db="UniProtKB">
        <authorList>
            <consortium name="WormBaseParasite"/>
        </authorList>
    </citation>
    <scope>IDENTIFICATION</scope>
</reference>
<dbReference type="WBParaSite" id="nRc.2.0.1.t05760-RA">
    <property type="protein sequence ID" value="nRc.2.0.1.t05760-RA"/>
    <property type="gene ID" value="nRc.2.0.1.g05760"/>
</dbReference>
<keyword evidence="1" id="KW-1133">Transmembrane helix</keyword>
<proteinExistence type="predicted"/>
<evidence type="ECO:0000313" key="3">
    <source>
        <dbReference type="WBParaSite" id="nRc.2.0.1.t05760-RA"/>
    </source>
</evidence>
<dbReference type="Proteomes" id="UP000887565">
    <property type="component" value="Unplaced"/>
</dbReference>
<evidence type="ECO:0000256" key="1">
    <source>
        <dbReference type="SAM" id="Phobius"/>
    </source>
</evidence>
<dbReference type="AlphaFoldDB" id="A0A915HVE5"/>
<keyword evidence="1" id="KW-0472">Membrane</keyword>
<accession>A0A915HVE5</accession>
<name>A0A915HVE5_ROMCU</name>
<organism evidence="2 3">
    <name type="scientific">Romanomermis culicivorax</name>
    <name type="common">Nematode worm</name>
    <dbReference type="NCBI Taxonomy" id="13658"/>
    <lineage>
        <taxon>Eukaryota</taxon>
        <taxon>Metazoa</taxon>
        <taxon>Ecdysozoa</taxon>
        <taxon>Nematoda</taxon>
        <taxon>Enoplea</taxon>
        <taxon>Dorylaimia</taxon>
        <taxon>Mermithida</taxon>
        <taxon>Mermithoidea</taxon>
        <taxon>Mermithidae</taxon>
        <taxon>Romanomermis</taxon>
    </lineage>
</organism>
<keyword evidence="2" id="KW-1185">Reference proteome</keyword>
<protein>
    <submittedName>
        <fullName evidence="3">Uncharacterized protein</fullName>
    </submittedName>
</protein>
<sequence>MTLVARTGITCRIRIFLIAAIMLTSVENYINQYKWNQDLMHNLVDDYEIVYPFQIKDNSRVGINTKNHYYSNSLFSVKSYPGACLTLAPIL</sequence>
<keyword evidence="1" id="KW-0812">Transmembrane</keyword>